<dbReference type="Pfam" id="PF01757">
    <property type="entry name" value="Acyl_transf_3"/>
    <property type="match status" value="1"/>
</dbReference>
<feature type="transmembrane region" description="Helical" evidence="2">
    <location>
        <begin position="77"/>
        <end position="96"/>
    </location>
</feature>
<dbReference type="PANTHER" id="PTHR23028">
    <property type="entry name" value="ACETYLTRANSFERASE"/>
    <property type="match status" value="1"/>
</dbReference>
<feature type="transmembrane region" description="Helical" evidence="2">
    <location>
        <begin position="36"/>
        <end position="56"/>
    </location>
</feature>
<feature type="transmembrane region" description="Helical" evidence="2">
    <location>
        <begin position="233"/>
        <end position="253"/>
    </location>
</feature>
<feature type="transmembrane region" description="Helical" evidence="2">
    <location>
        <begin position="175"/>
        <end position="196"/>
    </location>
</feature>
<feature type="domain" description="SGNH" evidence="4">
    <location>
        <begin position="583"/>
        <end position="810"/>
    </location>
</feature>
<feature type="transmembrane region" description="Helical" evidence="2">
    <location>
        <begin position="327"/>
        <end position="346"/>
    </location>
</feature>
<organism evidence="5 6">
    <name type="scientific">Microbacterium phycohabitans</name>
    <dbReference type="NCBI Taxonomy" id="3075993"/>
    <lineage>
        <taxon>Bacteria</taxon>
        <taxon>Bacillati</taxon>
        <taxon>Actinomycetota</taxon>
        <taxon>Actinomycetes</taxon>
        <taxon>Micrococcales</taxon>
        <taxon>Microbacteriaceae</taxon>
        <taxon>Microbacterium</taxon>
    </lineage>
</organism>
<comment type="caution">
    <text evidence="5">The sequence shown here is derived from an EMBL/GenBank/DDBJ whole genome shotgun (WGS) entry which is preliminary data.</text>
</comment>
<protein>
    <submittedName>
        <fullName evidence="5">Acyltransferase family protein</fullName>
        <ecNumber evidence="5">2.3.1.-</ecNumber>
    </submittedName>
</protein>
<dbReference type="EC" id="2.3.1.-" evidence="5"/>
<reference evidence="5 6" key="1">
    <citation type="submission" date="2023-09" db="EMBL/GenBank/DDBJ databases">
        <title>Microbacterium fusihabitans sp. nov., Microbacterium phycihabitans sp. nov., and Microbacterium cervinum sp. nov., isolated from dried seaweeds of beach.</title>
        <authorList>
            <person name="Lee S.D."/>
        </authorList>
    </citation>
    <scope>NUCLEOTIDE SEQUENCE [LARGE SCALE GENOMIC DNA]</scope>
    <source>
        <strain evidence="5 6">KSW2-29</strain>
    </source>
</reference>
<dbReference type="PANTHER" id="PTHR23028:SF53">
    <property type="entry name" value="ACYL_TRANSF_3 DOMAIN-CONTAINING PROTEIN"/>
    <property type="match status" value="1"/>
</dbReference>
<feature type="transmembrane region" description="Helical" evidence="2">
    <location>
        <begin position="12"/>
        <end position="30"/>
    </location>
</feature>
<proteinExistence type="predicted"/>
<dbReference type="InterPro" id="IPR043968">
    <property type="entry name" value="SGNH"/>
</dbReference>
<feature type="transmembrane region" description="Helical" evidence="2">
    <location>
        <begin position="496"/>
        <end position="518"/>
    </location>
</feature>
<feature type="transmembrane region" description="Helical" evidence="2">
    <location>
        <begin position="259"/>
        <end position="281"/>
    </location>
</feature>
<feature type="compositionally biased region" description="Low complexity" evidence="1">
    <location>
        <begin position="363"/>
        <end position="403"/>
    </location>
</feature>
<evidence type="ECO:0000313" key="5">
    <source>
        <dbReference type="EMBL" id="MDU0346023.1"/>
    </source>
</evidence>
<keyword evidence="2" id="KW-0812">Transmembrane</keyword>
<evidence type="ECO:0000259" key="3">
    <source>
        <dbReference type="Pfam" id="PF01757"/>
    </source>
</evidence>
<keyword evidence="2" id="KW-1133">Transmembrane helix</keyword>
<keyword evidence="2" id="KW-0472">Membrane</keyword>
<dbReference type="Proteomes" id="UP001261125">
    <property type="component" value="Unassembled WGS sequence"/>
</dbReference>
<accession>A0ABU3SMM4</accession>
<dbReference type="InterPro" id="IPR002656">
    <property type="entry name" value="Acyl_transf_3_dom"/>
</dbReference>
<dbReference type="GO" id="GO:0016746">
    <property type="term" value="F:acyltransferase activity"/>
    <property type="evidence" value="ECO:0007669"/>
    <property type="project" value="UniProtKB-KW"/>
</dbReference>
<keyword evidence="5" id="KW-0012">Acyltransferase</keyword>
<sequence>MTVGVSRVRRDLQGLRAMAVLAVIATHLTGWPRGGFVGVDVFFVLSGFLLTGILLDDLRAEGTVRLAAFFGRRIKRLVPASALVLGTVVAIAFALFSAPRADRTVGDALAAAGLVSNWRFGLEGRDYFATGDVSPLQHFWSLSVEEQYSLAWPLLLLLAVALLPAAARRGRGARVTVALLALAVVVASGAAAVMLTPVDPSLAYFSTLTRGGELAVGAVLATGAGLLSRIPTVIGGAAAWVGVGIIVTAFFVVDPAGPFPAPWAVLPVVGAALVIAGGVAGDPRHRHLFVLTNPASVAVGDMSYSLYLWHLPVIVFASVVLTPGPAALGITALVMVVLAVATFLGVEQPLHRLPWPRERRVAEPTAPAAAPARRPSITAAPSVPVSRPSAPSSPSAPAGLAARAGALSSRPAGWVPGQRYYPGARPAAHAAVAPAAPPASAEVPAAPRHGVATQLASPAPTAPHPSTARPSATAPVDAPPEAEPWSSWRARFAPRAGAALATLVIGAGATVLAVFAAYGAPTLPDVPVAAPAAAEVDAAAGDALAALQSDLAAATTASTWPTLHPSLDESLRDSSSANRAHDCFTPDRVPDSGGCTWGDAGAAHHLYLVGDSSAMAYAPAFARLADESGGAWRVTTVGMYGCRFTDVLIESRDPSVTAGCTARKSDVAAMVASDPADLLVVSNAFTLARTVDGRDLDAAELASATAREVAGWAPPGRTVYLSPPPHGADLGRCYSPVTGPGACLSAVDDVWNAMEAASEAQAALTGDAAVSALPFTCWQDVCPAFAGDTPLRYDDIHVTPAFAERLTPILRGELAARGLY</sequence>
<feature type="transmembrane region" description="Helical" evidence="2">
    <location>
        <begin position="150"/>
        <end position="168"/>
    </location>
</feature>
<evidence type="ECO:0000256" key="1">
    <source>
        <dbReference type="SAM" id="MobiDB-lite"/>
    </source>
</evidence>
<feature type="transmembrane region" description="Helical" evidence="2">
    <location>
        <begin position="202"/>
        <end position="221"/>
    </location>
</feature>
<evidence type="ECO:0000256" key="2">
    <source>
        <dbReference type="SAM" id="Phobius"/>
    </source>
</evidence>
<dbReference type="EMBL" id="JAWDIT010000003">
    <property type="protein sequence ID" value="MDU0346023.1"/>
    <property type="molecule type" value="Genomic_DNA"/>
</dbReference>
<evidence type="ECO:0000313" key="6">
    <source>
        <dbReference type="Proteomes" id="UP001261125"/>
    </source>
</evidence>
<feature type="compositionally biased region" description="Low complexity" evidence="1">
    <location>
        <begin position="456"/>
        <end position="475"/>
    </location>
</feature>
<feature type="domain" description="Acyltransferase 3" evidence="3">
    <location>
        <begin position="11"/>
        <end position="343"/>
    </location>
</feature>
<feature type="region of interest" description="Disordered" evidence="1">
    <location>
        <begin position="439"/>
        <end position="483"/>
    </location>
</feature>
<keyword evidence="5" id="KW-0808">Transferase</keyword>
<evidence type="ECO:0000259" key="4">
    <source>
        <dbReference type="Pfam" id="PF19040"/>
    </source>
</evidence>
<gene>
    <name evidence="5" type="ORF">RWH44_09945</name>
</gene>
<dbReference type="InterPro" id="IPR050879">
    <property type="entry name" value="Acyltransferase_3"/>
</dbReference>
<dbReference type="RefSeq" id="WP_316004449.1">
    <property type="nucleotide sequence ID" value="NZ_JAWDIT010000003.1"/>
</dbReference>
<name>A0ABU3SMM4_9MICO</name>
<keyword evidence="6" id="KW-1185">Reference proteome</keyword>
<feature type="region of interest" description="Disordered" evidence="1">
    <location>
        <begin position="361"/>
        <end position="403"/>
    </location>
</feature>
<dbReference type="Pfam" id="PF19040">
    <property type="entry name" value="SGNH"/>
    <property type="match status" value="1"/>
</dbReference>